<proteinExistence type="inferred from homology"/>
<evidence type="ECO:0000259" key="4">
    <source>
        <dbReference type="Pfam" id="PF03816"/>
    </source>
</evidence>
<name>A0A3E3DF09_9FIRM</name>
<keyword evidence="3" id="KW-0472">Membrane</keyword>
<keyword evidence="3" id="KW-0812">Transmembrane</keyword>
<feature type="transmembrane region" description="Helical" evidence="3">
    <location>
        <begin position="412"/>
        <end position="432"/>
    </location>
</feature>
<evidence type="ECO:0000313" key="6">
    <source>
        <dbReference type="Proteomes" id="UP000261023"/>
    </source>
</evidence>
<dbReference type="PANTHER" id="PTHR33392">
    <property type="entry name" value="POLYISOPRENYL-TEICHOIC ACID--PEPTIDOGLYCAN TEICHOIC ACID TRANSFERASE TAGU"/>
    <property type="match status" value="1"/>
</dbReference>
<evidence type="ECO:0000256" key="1">
    <source>
        <dbReference type="ARBA" id="ARBA00006068"/>
    </source>
</evidence>
<evidence type="ECO:0000256" key="2">
    <source>
        <dbReference type="SAM" id="MobiDB-lite"/>
    </source>
</evidence>
<feature type="compositionally biased region" description="Low complexity" evidence="2">
    <location>
        <begin position="905"/>
        <end position="914"/>
    </location>
</feature>
<comment type="caution">
    <text evidence="5">The sequence shown here is derived from an EMBL/GenBank/DDBJ whole genome shotgun (WGS) entry which is preliminary data.</text>
</comment>
<feature type="region of interest" description="Disordered" evidence="2">
    <location>
        <begin position="1"/>
        <end position="397"/>
    </location>
</feature>
<evidence type="ECO:0000256" key="3">
    <source>
        <dbReference type="SAM" id="Phobius"/>
    </source>
</evidence>
<protein>
    <recommendedName>
        <fullName evidence="4">Cell envelope-related transcriptional attenuator domain-containing protein</fullName>
    </recommendedName>
</protein>
<feature type="region of interest" description="Disordered" evidence="2">
    <location>
        <begin position="750"/>
        <end position="947"/>
    </location>
</feature>
<feature type="compositionally biased region" description="Gly residues" evidence="2">
    <location>
        <begin position="80"/>
        <end position="89"/>
    </location>
</feature>
<dbReference type="EMBL" id="QTJW01000023">
    <property type="protein sequence ID" value="RGD67596.1"/>
    <property type="molecule type" value="Genomic_DNA"/>
</dbReference>
<feature type="compositionally biased region" description="Basic and acidic residues" evidence="2">
    <location>
        <begin position="765"/>
        <end position="780"/>
    </location>
</feature>
<feature type="compositionally biased region" description="Low complexity" evidence="2">
    <location>
        <begin position="103"/>
        <end position="121"/>
    </location>
</feature>
<dbReference type="Gene3D" id="3.40.630.190">
    <property type="entry name" value="LCP protein"/>
    <property type="match status" value="1"/>
</dbReference>
<sequence length="947" mass="96325">MSKEYDDELDRASGPNGRSRARNSEHGTSEDAYYLDDDLSTAGYSDADGDTYGRQQTGRPMGRPSESAQGNGRPSAGTGRASGNGGPQGGNTRMQGNSGMQGGSARTAGSAGAQGGSSRAAGNGGMQGGSSRAAGNGGMQGGNSRAAGNSGMQGGNSRAAGNGGMQGGNSRAAGNSGMQGGNSRAAGNGGMQGGDSRTAGNSGMQGGNSKAAGNSGMQGGSSRAAGNSGMQGGNSRAAGNGGMQGGNSRAAGNSGMQDGNVRQSGNGVPQGGTARNAGNGAPQGSLGNGSRNAGNGQTQGGMRQAGAAGNGNGRARQEGGRPDGGNPVQGGMARTTGRPSGNGQSQGGAGRSSGTSGYEPRRQTLQGASLQIGDGGSGSGGMGGRKPQDAANRAAASRSAAQAAKKKKIRRIIVMAVAEVLTLICIGFYGYALRLNSSLIHSNDFDKSKVKNTELPVAKTEHMQGYMTIAVFGVDSRDGNVHKGTNTDVIMLCNINRDTGEIKLVSVFRDTYLNTSSGGTYNKINSAYANGGAEQALAALNRNLDLNIEDYVTFNWKSVADGINMLGGIDGIDISKAEFRYINSFITETVQKTGVPSTQLKSAGVQHLDGIQAVAYGRLRLMDTDYARTERQRLVIQKAFEKAKQADLGLLNRILLMEVEQVETSLSFSDLTSLILDIGKYHIGETGGFPFARDSMIMGKKGDCVIPQTLESNVTELHKFLYGEEGYQTTDLVKKISAKISADSGMYKKGVSVDHVPTDQGYVPKETKETDETKKTTKESDEIDERESTSEGTSIEETDENGDPVKPTKPGETTADGTKPTKPGETTGDGTKPTKPGETTADGTKPTSSTKPGETTADGTKPTSPTKPGETTSAVKPSSPGDETTESSDSSTGPGVKPTTAPHESTSAPETTSPGPGGSAGPGGGGTVQPGGSGNDDVITVPPPNAA</sequence>
<feature type="domain" description="Cell envelope-related transcriptional attenuator" evidence="4">
    <location>
        <begin position="486"/>
        <end position="644"/>
    </location>
</feature>
<comment type="similarity">
    <text evidence="1">Belongs to the LytR/CpsA/Psr (LCP) family.</text>
</comment>
<organism evidence="5 6">
    <name type="scientific">Hungatella hathewayi</name>
    <dbReference type="NCBI Taxonomy" id="154046"/>
    <lineage>
        <taxon>Bacteria</taxon>
        <taxon>Bacillati</taxon>
        <taxon>Bacillota</taxon>
        <taxon>Clostridia</taxon>
        <taxon>Lachnospirales</taxon>
        <taxon>Lachnospiraceae</taxon>
        <taxon>Hungatella</taxon>
    </lineage>
</organism>
<dbReference type="NCBIfam" id="TIGR00350">
    <property type="entry name" value="lytR_cpsA_psr"/>
    <property type="match status" value="1"/>
</dbReference>
<feature type="compositionally biased region" description="Polar residues" evidence="2">
    <location>
        <begin position="246"/>
        <end position="267"/>
    </location>
</feature>
<accession>A0A3E3DF09</accession>
<dbReference type="RefSeq" id="WP_117502755.1">
    <property type="nucleotide sequence ID" value="NZ_QTJW01000023.1"/>
</dbReference>
<feature type="compositionally biased region" description="Low complexity" evidence="2">
    <location>
        <begin position="816"/>
        <end position="840"/>
    </location>
</feature>
<feature type="compositionally biased region" description="Polar residues" evidence="2">
    <location>
        <begin position="841"/>
        <end position="876"/>
    </location>
</feature>
<dbReference type="InterPro" id="IPR050922">
    <property type="entry name" value="LytR/CpsA/Psr_CW_biosynth"/>
</dbReference>
<feature type="compositionally biased region" description="Gly residues" evidence="2">
    <location>
        <begin position="915"/>
        <end position="934"/>
    </location>
</feature>
<feature type="compositionally biased region" description="Low complexity" evidence="2">
    <location>
        <begin position="877"/>
        <end position="895"/>
    </location>
</feature>
<feature type="compositionally biased region" description="Polar residues" evidence="2">
    <location>
        <begin position="198"/>
        <end position="212"/>
    </location>
</feature>
<reference evidence="5 6" key="1">
    <citation type="submission" date="2018-08" db="EMBL/GenBank/DDBJ databases">
        <title>A genome reference for cultivated species of the human gut microbiota.</title>
        <authorList>
            <person name="Zou Y."/>
            <person name="Xue W."/>
            <person name="Luo G."/>
        </authorList>
    </citation>
    <scope>NUCLEOTIDE SEQUENCE [LARGE SCALE GENOMIC DNA]</scope>
    <source>
        <strain evidence="5 6">AF19-13AC</strain>
    </source>
</reference>
<dbReference type="PANTHER" id="PTHR33392:SF6">
    <property type="entry name" value="POLYISOPRENYL-TEICHOIC ACID--PEPTIDOGLYCAN TEICHOIC ACID TRANSFERASE TAGU"/>
    <property type="match status" value="1"/>
</dbReference>
<feature type="compositionally biased region" description="Gly residues" evidence="2">
    <location>
        <begin position="373"/>
        <end position="384"/>
    </location>
</feature>
<dbReference type="AlphaFoldDB" id="A0A3E3DF09"/>
<keyword evidence="3" id="KW-1133">Transmembrane helix</keyword>
<evidence type="ECO:0000313" key="5">
    <source>
        <dbReference type="EMBL" id="RGD67596.1"/>
    </source>
</evidence>
<gene>
    <name evidence="5" type="ORF">DWX31_26125</name>
</gene>
<dbReference type="Pfam" id="PF03816">
    <property type="entry name" value="LytR_cpsA_psr"/>
    <property type="match status" value="1"/>
</dbReference>
<dbReference type="InterPro" id="IPR004474">
    <property type="entry name" value="LytR_CpsA_psr"/>
</dbReference>
<dbReference type="OrthoDB" id="9782542at2"/>
<dbReference type="Proteomes" id="UP000261023">
    <property type="component" value="Unassembled WGS sequence"/>
</dbReference>